<keyword evidence="10 13" id="KW-0030">Aminoacyl-tRNA synthetase</keyword>
<dbReference type="GO" id="GO:0004822">
    <property type="term" value="F:isoleucine-tRNA ligase activity"/>
    <property type="evidence" value="ECO:0007669"/>
    <property type="project" value="UniProtKB-EC"/>
</dbReference>
<dbReference type="InterPro" id="IPR050081">
    <property type="entry name" value="Ile-tRNA_ligase"/>
</dbReference>
<dbReference type="GO" id="GO:0046872">
    <property type="term" value="F:metal ion binding"/>
    <property type="evidence" value="ECO:0007669"/>
    <property type="project" value="UniProtKB-KW"/>
</dbReference>
<dbReference type="Proteomes" id="UP000215335">
    <property type="component" value="Unassembled WGS sequence"/>
</dbReference>
<dbReference type="GO" id="GO:0032543">
    <property type="term" value="P:mitochondrial translation"/>
    <property type="evidence" value="ECO:0007669"/>
    <property type="project" value="TreeGrafter"/>
</dbReference>
<dbReference type="SUPFAM" id="SSF50677">
    <property type="entry name" value="ValRS/IleRS/LeuRS editing domain"/>
    <property type="match status" value="1"/>
</dbReference>
<evidence type="ECO:0000256" key="12">
    <source>
        <dbReference type="ARBA" id="ARBA00048359"/>
    </source>
</evidence>
<keyword evidence="7 13" id="KW-0547">Nucleotide-binding</keyword>
<keyword evidence="17" id="KW-1185">Reference proteome</keyword>
<protein>
    <recommendedName>
        <fullName evidence="3">isoleucine--tRNA ligase</fullName>
        <ecNumber evidence="3">6.1.1.5</ecNumber>
    </recommendedName>
    <alternativeName>
        <fullName evidence="11">Isoleucyl-tRNA synthetase</fullName>
    </alternativeName>
</protein>
<dbReference type="Gene3D" id="1.10.730.20">
    <property type="match status" value="1"/>
</dbReference>
<evidence type="ECO:0000259" key="14">
    <source>
        <dbReference type="Pfam" id="PF00133"/>
    </source>
</evidence>
<keyword evidence="8 13" id="KW-0067">ATP-binding</keyword>
<dbReference type="SUPFAM" id="SSF52374">
    <property type="entry name" value="Nucleotidylyl transferase"/>
    <property type="match status" value="1"/>
</dbReference>
<reference evidence="16 17" key="1">
    <citation type="journal article" date="2017" name="Curr. Biol.">
        <title>The Evolution of Venom by Co-option of Single-Copy Genes.</title>
        <authorList>
            <person name="Martinson E.O."/>
            <person name="Mrinalini"/>
            <person name="Kelkar Y.D."/>
            <person name="Chang C.H."/>
            <person name="Werren J.H."/>
        </authorList>
    </citation>
    <scope>NUCLEOTIDE SEQUENCE [LARGE SCALE GENOMIC DNA]</scope>
    <source>
        <strain evidence="16 17">Alberta</strain>
        <tissue evidence="16">Whole body</tissue>
    </source>
</reference>
<evidence type="ECO:0000256" key="13">
    <source>
        <dbReference type="RuleBase" id="RU363035"/>
    </source>
</evidence>
<dbReference type="SUPFAM" id="SSF47323">
    <property type="entry name" value="Anticodon-binding domain of a subclass of class I aminoacyl-tRNA synthetases"/>
    <property type="match status" value="1"/>
</dbReference>
<evidence type="ECO:0000256" key="6">
    <source>
        <dbReference type="ARBA" id="ARBA00022723"/>
    </source>
</evidence>
<evidence type="ECO:0000313" key="17">
    <source>
        <dbReference type="Proteomes" id="UP000215335"/>
    </source>
</evidence>
<dbReference type="InterPro" id="IPR014729">
    <property type="entry name" value="Rossmann-like_a/b/a_fold"/>
</dbReference>
<feature type="domain" description="Methionyl/Valyl/Leucyl/Isoleucyl-tRNA synthetase anticodon-binding" evidence="15">
    <location>
        <begin position="732"/>
        <end position="868"/>
    </location>
</feature>
<dbReference type="InterPro" id="IPR009080">
    <property type="entry name" value="tRNAsynth_Ia_anticodon-bd"/>
</dbReference>
<comment type="caution">
    <text evidence="16">The sequence shown here is derived from an EMBL/GenBank/DDBJ whole genome shotgun (WGS) entry which is preliminary data.</text>
</comment>
<evidence type="ECO:0000259" key="15">
    <source>
        <dbReference type="Pfam" id="PF08264"/>
    </source>
</evidence>
<dbReference type="STRING" id="543379.A0A232FHV0"/>
<feature type="domain" description="Aminoacyl-tRNA synthetase class Ia" evidence="14">
    <location>
        <begin position="81"/>
        <end position="678"/>
    </location>
</feature>
<keyword evidence="6" id="KW-0479">Metal-binding</keyword>
<dbReference type="Pfam" id="PF08264">
    <property type="entry name" value="Anticodon_1"/>
    <property type="match status" value="1"/>
</dbReference>
<comment type="similarity">
    <text evidence="2 13">Belongs to the class-I aminoacyl-tRNA synthetase family.</text>
</comment>
<dbReference type="PANTHER" id="PTHR42765:SF1">
    <property type="entry name" value="ISOLEUCINE--TRNA LIGASE, MITOCHONDRIAL"/>
    <property type="match status" value="1"/>
</dbReference>
<dbReference type="GO" id="GO:0002161">
    <property type="term" value="F:aminoacyl-tRNA deacylase activity"/>
    <property type="evidence" value="ECO:0007669"/>
    <property type="project" value="InterPro"/>
</dbReference>
<accession>A0A232FHV0</accession>
<evidence type="ECO:0000256" key="2">
    <source>
        <dbReference type="ARBA" id="ARBA00005594"/>
    </source>
</evidence>
<dbReference type="PRINTS" id="PR00984">
    <property type="entry name" value="TRNASYNTHILE"/>
</dbReference>
<evidence type="ECO:0000256" key="4">
    <source>
        <dbReference type="ARBA" id="ARBA00022490"/>
    </source>
</evidence>
<dbReference type="PROSITE" id="PS00178">
    <property type="entry name" value="AA_TRNA_LIGASE_I"/>
    <property type="match status" value="1"/>
</dbReference>
<organism evidence="16 17">
    <name type="scientific">Trichomalopsis sarcophagae</name>
    <dbReference type="NCBI Taxonomy" id="543379"/>
    <lineage>
        <taxon>Eukaryota</taxon>
        <taxon>Metazoa</taxon>
        <taxon>Ecdysozoa</taxon>
        <taxon>Arthropoda</taxon>
        <taxon>Hexapoda</taxon>
        <taxon>Insecta</taxon>
        <taxon>Pterygota</taxon>
        <taxon>Neoptera</taxon>
        <taxon>Endopterygota</taxon>
        <taxon>Hymenoptera</taxon>
        <taxon>Apocrita</taxon>
        <taxon>Proctotrupomorpha</taxon>
        <taxon>Chalcidoidea</taxon>
        <taxon>Pteromalidae</taxon>
        <taxon>Pteromalinae</taxon>
        <taxon>Trichomalopsis</taxon>
    </lineage>
</organism>
<dbReference type="NCBIfam" id="TIGR00392">
    <property type="entry name" value="ileS"/>
    <property type="match status" value="1"/>
</dbReference>
<comment type="catalytic activity">
    <reaction evidence="12">
        <text>tRNA(Ile) + L-isoleucine + ATP = L-isoleucyl-tRNA(Ile) + AMP + diphosphate</text>
        <dbReference type="Rhea" id="RHEA:11060"/>
        <dbReference type="Rhea" id="RHEA-COMP:9666"/>
        <dbReference type="Rhea" id="RHEA-COMP:9695"/>
        <dbReference type="ChEBI" id="CHEBI:30616"/>
        <dbReference type="ChEBI" id="CHEBI:33019"/>
        <dbReference type="ChEBI" id="CHEBI:58045"/>
        <dbReference type="ChEBI" id="CHEBI:78442"/>
        <dbReference type="ChEBI" id="CHEBI:78528"/>
        <dbReference type="ChEBI" id="CHEBI:456215"/>
        <dbReference type="EC" id="6.1.1.5"/>
    </reaction>
</comment>
<evidence type="ECO:0000256" key="5">
    <source>
        <dbReference type="ARBA" id="ARBA00022598"/>
    </source>
</evidence>
<evidence type="ECO:0000256" key="1">
    <source>
        <dbReference type="ARBA" id="ARBA00004173"/>
    </source>
</evidence>
<dbReference type="GO" id="GO:0006428">
    <property type="term" value="P:isoleucyl-tRNA aminoacylation"/>
    <property type="evidence" value="ECO:0007669"/>
    <property type="project" value="InterPro"/>
</dbReference>
<dbReference type="InterPro" id="IPR013155">
    <property type="entry name" value="M/V/L/I-tRNA-synth_anticd-bd"/>
</dbReference>
<keyword evidence="9 13" id="KW-0648">Protein biosynthesis</keyword>
<dbReference type="Pfam" id="PF00133">
    <property type="entry name" value="tRNA-synt_1"/>
    <property type="match status" value="1"/>
</dbReference>
<evidence type="ECO:0000256" key="3">
    <source>
        <dbReference type="ARBA" id="ARBA00013165"/>
    </source>
</evidence>
<evidence type="ECO:0000256" key="10">
    <source>
        <dbReference type="ARBA" id="ARBA00023146"/>
    </source>
</evidence>
<dbReference type="InterPro" id="IPR009008">
    <property type="entry name" value="Val/Leu/Ile-tRNA-synth_edit"/>
</dbReference>
<dbReference type="InterPro" id="IPR002300">
    <property type="entry name" value="aa-tRNA-synth_Ia"/>
</dbReference>
<dbReference type="Gene3D" id="3.90.740.10">
    <property type="entry name" value="Valyl/Leucyl/Isoleucyl-tRNA synthetase, editing domain"/>
    <property type="match status" value="1"/>
</dbReference>
<dbReference type="EMBL" id="NNAY01000172">
    <property type="protein sequence ID" value="OXU30324.1"/>
    <property type="molecule type" value="Genomic_DNA"/>
</dbReference>
<dbReference type="InterPro" id="IPR033708">
    <property type="entry name" value="Anticodon_Ile_BEm"/>
</dbReference>
<evidence type="ECO:0000256" key="9">
    <source>
        <dbReference type="ARBA" id="ARBA00022917"/>
    </source>
</evidence>
<dbReference type="CDD" id="cd07960">
    <property type="entry name" value="Anticodon_Ia_Ile_BEm"/>
    <property type="match status" value="1"/>
</dbReference>
<dbReference type="FunFam" id="3.40.50.620:FF:000111">
    <property type="entry name" value="Mitochondrial isoleucyl-tRNA synthetase"/>
    <property type="match status" value="1"/>
</dbReference>
<evidence type="ECO:0000313" key="16">
    <source>
        <dbReference type="EMBL" id="OXU30324.1"/>
    </source>
</evidence>
<evidence type="ECO:0000256" key="8">
    <source>
        <dbReference type="ARBA" id="ARBA00022840"/>
    </source>
</evidence>
<dbReference type="InterPro" id="IPR002301">
    <property type="entry name" value="Ile-tRNA-ligase"/>
</dbReference>
<dbReference type="OrthoDB" id="10264412at2759"/>
<sequence length="960" mass="109833">MSMSLRTSLWRAKASLSSQARVLFRLYSSQREKPVEKRYTDTILLPKTNFQARITGKKRVEMDKYLQDKCGFSELYNWQRANLEGPDFVLHDGPPYANGDPHMGHTINKVLKDITIRSKVIKGQRVHYVPGWDCHGLPIELKALTSAKKRVSELTPMQIRAQARKFAEDAVNKQRQVFSSWGVMADWKDNGCYFTNTVAYIVNQLNQFYNLYEKNLVYRDFKPVHWSPSSRTALAEAELEYRDNHQSKCATVRLPIVELPSKLAAFQGKSIFGLTWTTTPWTLVANQALAYSLDADYCLAEDNEGNLYILAVELLEKNIEKIGQLNVVTTFSGNDLAGAKYSHPITGITLPFLPGDHVNTEQGTGLVHTAPAHGQEDFLVALENDIPVLSLVDEEGKYTAEAGSDFHGLKVLEQGTDAVIARINKNILHTETISHSYPYDWRTKKPIIVRASHQWFIDTNSIKDQAMKCIENVNIYPAQHRTSWTNALLTQLKQRPYWCISRQRVWGTPIPVLYYKDTGKIFITKEWIERLCEVLEKYGPDCWWELPVEKLLGKRLCAELNLSGSEFRKGDDILDIWFDSGISWSAVLPEKKANLYMEGMDQFTGWFQSSLLTSVALQDCAPYQDLFVHGFAVDEKNNKMSKSIGNVVDPEEIVKGGKDMNKKPAYGVDILRWWVASHGTQHTLVPMKNSLLQGSADTVHKLRLVFRFLLGALHTYDENKNITVEPQYHYLDKYMLHQLYHYHQEIQSLYEKYQYHNVSKTVVNFITNDVSAVYCHMIKDRIYCEKIDSPYRLGALDVIGEILSITTRSIAPILPHLAEEVWLHHPENLASVPIFHTQHRSLESWNNLEYKEIIEKALDLRSEINKLTSQNTWLSKATIKANSQDFKLLSSLQKDETSSLSELCDICQVSSITLLQDDSCDHVNVSLEDIKGQLCKRCRRHPEPAPEEICDRCTEVLNDS</sequence>
<dbReference type="GO" id="GO:0005524">
    <property type="term" value="F:ATP binding"/>
    <property type="evidence" value="ECO:0007669"/>
    <property type="project" value="UniProtKB-KW"/>
</dbReference>
<dbReference type="InterPro" id="IPR001412">
    <property type="entry name" value="aa-tRNA-synth_I_CS"/>
</dbReference>
<proteinExistence type="inferred from homology"/>
<evidence type="ECO:0000256" key="11">
    <source>
        <dbReference type="ARBA" id="ARBA00032665"/>
    </source>
</evidence>
<gene>
    <name evidence="16" type="ORF">TSAR_014921</name>
</gene>
<dbReference type="GO" id="GO:0000049">
    <property type="term" value="F:tRNA binding"/>
    <property type="evidence" value="ECO:0007669"/>
    <property type="project" value="InterPro"/>
</dbReference>
<dbReference type="FunFam" id="3.90.740.10:FF:000009">
    <property type="entry name" value="Isoleucyl-tRNA synthetase 2, mitochondrial"/>
    <property type="match status" value="1"/>
</dbReference>
<evidence type="ECO:0000256" key="7">
    <source>
        <dbReference type="ARBA" id="ARBA00022741"/>
    </source>
</evidence>
<name>A0A232FHV0_9HYME</name>
<dbReference type="Gene3D" id="3.40.50.620">
    <property type="entry name" value="HUPs"/>
    <property type="match status" value="2"/>
</dbReference>
<keyword evidence="5 13" id="KW-0436">Ligase</keyword>
<dbReference type="EC" id="6.1.1.5" evidence="3"/>
<dbReference type="GO" id="GO:0005739">
    <property type="term" value="C:mitochondrion"/>
    <property type="evidence" value="ECO:0007669"/>
    <property type="project" value="UniProtKB-SubCell"/>
</dbReference>
<keyword evidence="4" id="KW-0963">Cytoplasm</keyword>
<comment type="subcellular location">
    <subcellularLocation>
        <location evidence="1">Mitochondrion</location>
    </subcellularLocation>
</comment>
<dbReference type="FunFam" id="3.40.50.620:FF:000128">
    <property type="entry name" value="Isoleucyl-tRNA synthetase 2, mitochondrial"/>
    <property type="match status" value="1"/>
</dbReference>
<dbReference type="AlphaFoldDB" id="A0A232FHV0"/>
<dbReference type="PANTHER" id="PTHR42765">
    <property type="entry name" value="SOLEUCYL-TRNA SYNTHETASE"/>
    <property type="match status" value="1"/>
</dbReference>